<keyword evidence="1" id="KW-0812">Transmembrane</keyword>
<dbReference type="AlphaFoldDB" id="A0A841FKV2"/>
<dbReference type="Proteomes" id="UP000548476">
    <property type="component" value="Unassembled WGS sequence"/>
</dbReference>
<accession>A0A841FKV2</accession>
<comment type="caution">
    <text evidence="2">The sequence shown here is derived from an EMBL/GenBank/DDBJ whole genome shotgun (WGS) entry which is preliminary data.</text>
</comment>
<evidence type="ECO:0000313" key="3">
    <source>
        <dbReference type="Proteomes" id="UP000548476"/>
    </source>
</evidence>
<evidence type="ECO:0000313" key="2">
    <source>
        <dbReference type="EMBL" id="MBB6032580.1"/>
    </source>
</evidence>
<evidence type="ECO:0000256" key="1">
    <source>
        <dbReference type="SAM" id="Phobius"/>
    </source>
</evidence>
<organism evidence="2 3">
    <name type="scientific">Phytomonospora endophytica</name>
    <dbReference type="NCBI Taxonomy" id="714109"/>
    <lineage>
        <taxon>Bacteria</taxon>
        <taxon>Bacillati</taxon>
        <taxon>Actinomycetota</taxon>
        <taxon>Actinomycetes</taxon>
        <taxon>Micromonosporales</taxon>
        <taxon>Micromonosporaceae</taxon>
        <taxon>Phytomonospora</taxon>
    </lineage>
</organism>
<proteinExistence type="predicted"/>
<name>A0A841FKV2_9ACTN</name>
<dbReference type="RefSeq" id="WP_184785469.1">
    <property type="nucleotide sequence ID" value="NZ_BONT01000039.1"/>
</dbReference>
<sequence>MKEVPAIVLVALALAILGVEIAALLTKKPGDTISERTRALLGIRPARWWRPVGILALAGFAGWFVVHIVFE</sequence>
<gene>
    <name evidence="2" type="ORF">HNR73_000422</name>
</gene>
<feature type="transmembrane region" description="Helical" evidence="1">
    <location>
        <begin position="6"/>
        <end position="27"/>
    </location>
</feature>
<keyword evidence="1" id="KW-0472">Membrane</keyword>
<dbReference type="EMBL" id="JACHGT010000001">
    <property type="protein sequence ID" value="MBB6032580.1"/>
    <property type="molecule type" value="Genomic_DNA"/>
</dbReference>
<feature type="transmembrane region" description="Helical" evidence="1">
    <location>
        <begin position="48"/>
        <end position="70"/>
    </location>
</feature>
<keyword evidence="3" id="KW-1185">Reference proteome</keyword>
<keyword evidence="1" id="KW-1133">Transmembrane helix</keyword>
<protein>
    <submittedName>
        <fullName evidence="2">Uncharacterized protein</fullName>
    </submittedName>
</protein>
<reference evidence="2 3" key="1">
    <citation type="submission" date="2020-08" db="EMBL/GenBank/DDBJ databases">
        <title>Genomic Encyclopedia of Type Strains, Phase IV (KMG-IV): sequencing the most valuable type-strain genomes for metagenomic binning, comparative biology and taxonomic classification.</title>
        <authorList>
            <person name="Goeker M."/>
        </authorList>
    </citation>
    <scope>NUCLEOTIDE SEQUENCE [LARGE SCALE GENOMIC DNA]</scope>
    <source>
        <strain evidence="2 3">YIM 65646</strain>
    </source>
</reference>